<protein>
    <submittedName>
        <fullName evidence="2">Putative reverse transcriptase</fullName>
    </submittedName>
</protein>
<dbReference type="SUPFAM" id="SSF56219">
    <property type="entry name" value="DNase I-like"/>
    <property type="match status" value="1"/>
</dbReference>
<keyword evidence="2" id="KW-0548">Nucleotidyltransferase</keyword>
<keyword evidence="2" id="KW-0808">Transferase</keyword>
<proteinExistence type="evidence at transcript level"/>
<dbReference type="PANTHER" id="PTHR33395:SF22">
    <property type="entry name" value="REVERSE TRANSCRIPTASE DOMAIN-CONTAINING PROTEIN"/>
    <property type="match status" value="1"/>
</dbReference>
<dbReference type="AlphaFoldDB" id="A0A023EYZ1"/>
<evidence type="ECO:0000259" key="1">
    <source>
        <dbReference type="PROSITE" id="PS50878"/>
    </source>
</evidence>
<keyword evidence="2" id="KW-0695">RNA-directed DNA polymerase</keyword>
<dbReference type="EMBL" id="GBBI01004290">
    <property type="protein sequence ID" value="JAC14422.1"/>
    <property type="molecule type" value="mRNA"/>
</dbReference>
<dbReference type="GO" id="GO:0061343">
    <property type="term" value="P:cell adhesion involved in heart morphogenesis"/>
    <property type="evidence" value="ECO:0007669"/>
    <property type="project" value="TreeGrafter"/>
</dbReference>
<dbReference type="InterPro" id="IPR036691">
    <property type="entry name" value="Endo/exonu/phosph_ase_sf"/>
</dbReference>
<dbReference type="InterPro" id="IPR043502">
    <property type="entry name" value="DNA/RNA_pol_sf"/>
</dbReference>
<evidence type="ECO:0000313" key="2">
    <source>
        <dbReference type="EMBL" id="JAC14422.1"/>
    </source>
</evidence>
<organism evidence="2">
    <name type="scientific">Triatoma infestans</name>
    <name type="common">Assassin bug</name>
    <dbReference type="NCBI Taxonomy" id="30076"/>
    <lineage>
        <taxon>Eukaryota</taxon>
        <taxon>Metazoa</taxon>
        <taxon>Ecdysozoa</taxon>
        <taxon>Arthropoda</taxon>
        <taxon>Hexapoda</taxon>
        <taxon>Insecta</taxon>
        <taxon>Pterygota</taxon>
        <taxon>Neoptera</taxon>
        <taxon>Paraneoptera</taxon>
        <taxon>Hemiptera</taxon>
        <taxon>Heteroptera</taxon>
        <taxon>Panheteroptera</taxon>
        <taxon>Cimicomorpha</taxon>
        <taxon>Reduviidae</taxon>
        <taxon>Triatominae</taxon>
        <taxon>Triatoma</taxon>
    </lineage>
</organism>
<dbReference type="PROSITE" id="PS50878">
    <property type="entry name" value="RT_POL"/>
    <property type="match status" value="1"/>
</dbReference>
<dbReference type="SUPFAM" id="SSF56672">
    <property type="entry name" value="DNA/RNA polymerases"/>
    <property type="match status" value="1"/>
</dbReference>
<dbReference type="CDD" id="cd01650">
    <property type="entry name" value="RT_nLTR_like"/>
    <property type="match status" value="1"/>
</dbReference>
<sequence>QISIYYQNVRGLRTKLDHLKLSDFINDCDIYCLTETWLNSSINSSELSFSLYNIYRCDRSETNILKSEGGGVLIAINKAFNSFQVPTTCHSVEHIFIIIVLGTIRLLLCVVYIPPQSKSDIYTCHFDEVERICLLHKVDKIVMLGDYNIPNIEWNVHGSFRNSNCCLETYNIISEYQNYYDLTQYNFVKNVSGNILDLVFSNINGVVCSSVLSDHFLVPCDIYHPPLSVNLNIFIDRKYYKNCRIKRNFNSANYNEMNNFLLSIDWDNDLNCTSLDLAVDKFYNILNTAIAKFVPITKQNTSTFPRWFTHELKVLVNKKKLAHMEYKENNSLESYQKFAKLRKLSKLLNRKCYKDYISKVEGSVNLDAKYFWSYVKSLKTSPTIPFSVEYNDKCSNNNSETANLFADFFSSVYNKSSLSSLEPSYENVSSTFFLTHFEISIDEITNKIHSLDSDKSAGPDGIPVLLLKNTPYLFHPLFILFNRSLNSGIFPCKWKSSFIKPLHKSGTHSLVKNYRPICIQSAIPKLFESLIYDIMYPLCSKLIISQQHGFMPKKSTITNLLAFENYLKFCFANSEQIDVIYTDLSKAFDSVNLDLLVKKLKLIGFHGPALNWLISYLHDRKLLVVVNDAFSYEFDAISGVPQGSHLGPLLFNIFINDVIGHLSSCEFLLFADDCKIYSRIRDIGDAINLQNAFSAFIYWCYNNGLSLNVNKCKSMTFYRGKTKIDFTYFANSQTISAVYQHTDLGVIFHCSHSFTPHIQTIVNRGLKMLGFLIRCTKHFSNIISIKNLYCFIVRSILEYASQIWSPYYNSNINLLEKVQHKFLRYIAFKLKIPTHDVSYDSILLEIKLLSLEKRREIADIVFIHKLLCNKLDSPELLASVDINVPTHNTRTCLHFQIPYSQYNYLKYSGLERLLLTCNKYPDIDLFYMSPQSIKTF</sequence>
<dbReference type="Pfam" id="PF03372">
    <property type="entry name" value="Exo_endo_phos"/>
    <property type="match status" value="1"/>
</dbReference>
<feature type="non-terminal residue" evidence="2">
    <location>
        <position position="936"/>
    </location>
</feature>
<dbReference type="Gene3D" id="3.60.10.10">
    <property type="entry name" value="Endonuclease/exonuclease/phosphatase"/>
    <property type="match status" value="1"/>
</dbReference>
<reference evidence="2" key="1">
    <citation type="journal article" date="2014" name="PLoS Negl. Trop. Dis.">
        <title>An updated insight into the Sialotranscriptome of Triatoma infestans: developmental stage and geographic variations.</title>
        <authorList>
            <person name="Schwarz A."/>
            <person name="Medrano-Mercado N."/>
            <person name="Schaub G.A."/>
            <person name="Struchiner C.J."/>
            <person name="Bargues M.D."/>
            <person name="Levy M.Z."/>
            <person name="Ribeiro J.M."/>
        </authorList>
    </citation>
    <scope>NUCLEOTIDE SEQUENCE</scope>
    <source>
        <strain evidence="2">Chile</strain>
        <tissue evidence="2">Salivary glands</tissue>
    </source>
</reference>
<dbReference type="Pfam" id="PF00078">
    <property type="entry name" value="RVT_1"/>
    <property type="match status" value="1"/>
</dbReference>
<dbReference type="InterPro" id="IPR000477">
    <property type="entry name" value="RT_dom"/>
</dbReference>
<feature type="domain" description="Reverse transcriptase" evidence="1">
    <location>
        <begin position="483"/>
        <end position="731"/>
    </location>
</feature>
<dbReference type="GO" id="GO:0003964">
    <property type="term" value="F:RNA-directed DNA polymerase activity"/>
    <property type="evidence" value="ECO:0007669"/>
    <property type="project" value="UniProtKB-KW"/>
</dbReference>
<dbReference type="GO" id="GO:0031012">
    <property type="term" value="C:extracellular matrix"/>
    <property type="evidence" value="ECO:0007669"/>
    <property type="project" value="TreeGrafter"/>
</dbReference>
<dbReference type="PANTHER" id="PTHR33395">
    <property type="entry name" value="TRANSCRIPTASE, PUTATIVE-RELATED-RELATED"/>
    <property type="match status" value="1"/>
</dbReference>
<name>A0A023EYZ1_TRIIF</name>
<dbReference type="GO" id="GO:0007508">
    <property type="term" value="P:larval heart development"/>
    <property type="evidence" value="ECO:0007669"/>
    <property type="project" value="TreeGrafter"/>
</dbReference>
<feature type="non-terminal residue" evidence="2">
    <location>
        <position position="1"/>
    </location>
</feature>
<dbReference type="InterPro" id="IPR005135">
    <property type="entry name" value="Endo/exonuclease/phosphatase"/>
</dbReference>
<accession>A0A023EYZ1</accession>